<comment type="caution">
    <text evidence="2">The sequence shown here is derived from an EMBL/GenBank/DDBJ whole genome shotgun (WGS) entry which is preliminary data.</text>
</comment>
<protein>
    <submittedName>
        <fullName evidence="2">Uncharacterized protein</fullName>
    </submittedName>
</protein>
<dbReference type="EMBL" id="JADJEV010000003">
    <property type="protein sequence ID" value="MBK6972525.1"/>
    <property type="molecule type" value="Genomic_DNA"/>
</dbReference>
<evidence type="ECO:0000313" key="2">
    <source>
        <dbReference type="EMBL" id="MBK6972525.1"/>
    </source>
</evidence>
<sequence>MLYRIVWCVGVLLLLADLWVHRHEEFGFAQLFGFHGFYGFVACVALVLVARGLRRLVMRPEDYYDR</sequence>
<organism evidence="2 3">
    <name type="scientific">Candidatus Methylophosphatis roskildensis</name>
    <dbReference type="NCBI Taxonomy" id="2899263"/>
    <lineage>
        <taxon>Bacteria</taxon>
        <taxon>Pseudomonadati</taxon>
        <taxon>Pseudomonadota</taxon>
        <taxon>Betaproteobacteria</taxon>
        <taxon>Nitrosomonadales</taxon>
        <taxon>Sterolibacteriaceae</taxon>
        <taxon>Candidatus Methylophosphatis</taxon>
    </lineage>
</organism>
<name>A0A9D7DX69_9PROT</name>
<reference evidence="2" key="1">
    <citation type="submission" date="2020-10" db="EMBL/GenBank/DDBJ databases">
        <title>Connecting structure to function with the recovery of over 1000 high-quality activated sludge metagenome-assembled genomes encoding full-length rRNA genes using long-read sequencing.</title>
        <authorList>
            <person name="Singleton C.M."/>
            <person name="Petriglieri F."/>
            <person name="Kristensen J.M."/>
            <person name="Kirkegaard R.H."/>
            <person name="Michaelsen T.Y."/>
            <person name="Andersen M.H."/>
            <person name="Karst S.M."/>
            <person name="Dueholm M.S."/>
            <person name="Nielsen P.H."/>
            <person name="Albertsen M."/>
        </authorList>
    </citation>
    <scope>NUCLEOTIDE SEQUENCE</scope>
    <source>
        <strain evidence="2">Bjer_18-Q3-R1-45_BAT3C.347</strain>
    </source>
</reference>
<keyword evidence="1" id="KW-0812">Transmembrane</keyword>
<dbReference type="Proteomes" id="UP000807785">
    <property type="component" value="Unassembled WGS sequence"/>
</dbReference>
<dbReference type="AlphaFoldDB" id="A0A9D7DX69"/>
<proteinExistence type="predicted"/>
<evidence type="ECO:0000313" key="3">
    <source>
        <dbReference type="Proteomes" id="UP000807785"/>
    </source>
</evidence>
<gene>
    <name evidence="2" type="ORF">IPH26_06110</name>
</gene>
<keyword evidence="1" id="KW-0472">Membrane</keyword>
<keyword evidence="1" id="KW-1133">Transmembrane helix</keyword>
<feature type="transmembrane region" description="Helical" evidence="1">
    <location>
        <begin position="32"/>
        <end position="50"/>
    </location>
</feature>
<accession>A0A9D7DX69</accession>
<evidence type="ECO:0000256" key="1">
    <source>
        <dbReference type="SAM" id="Phobius"/>
    </source>
</evidence>